<comment type="caution">
    <text evidence="2">The sequence shown here is derived from an EMBL/GenBank/DDBJ whole genome shotgun (WGS) entry which is preliminary data.</text>
</comment>
<evidence type="ECO:0000313" key="2">
    <source>
        <dbReference type="EMBL" id="MWB79814.1"/>
    </source>
</evidence>
<organism evidence="2 3">
    <name type="scientific">Pseudooceanicola pacificus</name>
    <dbReference type="NCBI Taxonomy" id="2676438"/>
    <lineage>
        <taxon>Bacteria</taxon>
        <taxon>Pseudomonadati</taxon>
        <taxon>Pseudomonadota</taxon>
        <taxon>Alphaproteobacteria</taxon>
        <taxon>Rhodobacterales</taxon>
        <taxon>Paracoccaceae</taxon>
        <taxon>Pseudooceanicola</taxon>
    </lineage>
</organism>
<evidence type="ECO:0000256" key="1">
    <source>
        <dbReference type="SAM" id="MobiDB-lite"/>
    </source>
</evidence>
<sequence length="62" mass="6631">MDYSKSGGQRGPKGAPKHREHNAWGSDRKQQGGRASKEELVERLKAAARKTDTPGDDSAPGA</sequence>
<dbReference type="RefSeq" id="WP_160383835.1">
    <property type="nucleotide sequence ID" value="NZ_WNXQ01000016.1"/>
</dbReference>
<protein>
    <submittedName>
        <fullName evidence="2">Uncharacterized protein</fullName>
    </submittedName>
</protein>
<proteinExistence type="predicted"/>
<feature type="region of interest" description="Disordered" evidence="1">
    <location>
        <begin position="1"/>
        <end position="62"/>
    </location>
</feature>
<name>A0A844WA29_9RHOB</name>
<accession>A0A844WA29</accession>
<dbReference type="Proteomes" id="UP000443843">
    <property type="component" value="Unassembled WGS sequence"/>
</dbReference>
<keyword evidence="3" id="KW-1185">Reference proteome</keyword>
<evidence type="ECO:0000313" key="3">
    <source>
        <dbReference type="Proteomes" id="UP000443843"/>
    </source>
</evidence>
<gene>
    <name evidence="2" type="ORF">GLS40_17430</name>
</gene>
<feature type="compositionally biased region" description="Basic and acidic residues" evidence="1">
    <location>
        <begin position="26"/>
        <end position="53"/>
    </location>
</feature>
<dbReference type="EMBL" id="WNXQ01000016">
    <property type="protein sequence ID" value="MWB79814.1"/>
    <property type="molecule type" value="Genomic_DNA"/>
</dbReference>
<dbReference type="AlphaFoldDB" id="A0A844WA29"/>
<reference evidence="2 3" key="1">
    <citation type="submission" date="2019-11" db="EMBL/GenBank/DDBJ databases">
        <title>Pseudooceanicola pacifica sp. nov., isolated from deep-sea sediment of the Pacific Ocean.</title>
        <authorList>
            <person name="Lyu L."/>
        </authorList>
    </citation>
    <scope>NUCLEOTIDE SEQUENCE [LARGE SCALE GENOMIC DNA]</scope>
    <source>
        <strain evidence="2 3">216_PA32_1</strain>
    </source>
</reference>